<keyword evidence="5" id="KW-0413">Isomerase</keyword>
<evidence type="ECO:0000259" key="9">
    <source>
        <dbReference type="Pfam" id="PF00580"/>
    </source>
</evidence>
<comment type="caution">
    <text evidence="11">The sequence shown here is derived from an EMBL/GenBank/DDBJ whole genome shotgun (WGS) entry which is preliminary data.</text>
</comment>
<evidence type="ECO:0000256" key="7">
    <source>
        <dbReference type="ARBA" id="ARBA00034808"/>
    </source>
</evidence>
<dbReference type="InterPro" id="IPR014017">
    <property type="entry name" value="DNA_helicase_UvrD-like_C"/>
</dbReference>
<keyword evidence="4 11" id="KW-0067">ATP-binding</keyword>
<gene>
    <name evidence="11" type="ORF">M5G27_06785</name>
</gene>
<evidence type="ECO:0000259" key="10">
    <source>
        <dbReference type="Pfam" id="PF13361"/>
    </source>
</evidence>
<dbReference type="PANTHER" id="PTHR11070">
    <property type="entry name" value="UVRD / RECB / PCRA DNA HELICASE FAMILY MEMBER"/>
    <property type="match status" value="1"/>
</dbReference>
<keyword evidence="3" id="KW-0347">Helicase</keyword>
<evidence type="ECO:0000256" key="5">
    <source>
        <dbReference type="ARBA" id="ARBA00023235"/>
    </source>
</evidence>
<evidence type="ECO:0000256" key="4">
    <source>
        <dbReference type="ARBA" id="ARBA00022840"/>
    </source>
</evidence>
<keyword evidence="1" id="KW-0547">Nucleotide-binding</keyword>
<dbReference type="AlphaFoldDB" id="A0A9X4BZG6"/>
<reference evidence="11 12" key="1">
    <citation type="submission" date="2022-05" db="EMBL/GenBank/DDBJ databases">
        <title>Novel Pseudomonas spp. Isolated from a Rainbow Trout Aquaculture Facility.</title>
        <authorList>
            <person name="Testerman T."/>
            <person name="Graf J."/>
        </authorList>
    </citation>
    <scope>NUCLEOTIDE SEQUENCE [LARGE SCALE GENOMIC DNA]</scope>
    <source>
        <strain evidence="11 12">ID1042</strain>
    </source>
</reference>
<sequence length="490" mass="55874">MDINWTSEQLEFLNCTAPLIRLRAFAGASKTTSLEGYSRKHNRLKYLYLAYNKAIRDEAKKRFPKNVVCATTHELAYKGYRAKYEHKLEGGLRLGDMAKVLNTNDWTVVRAVVDTLNNFLCSPLETFHESHLPMVKRMPGSQMPPSFIENVFKSAEYLWERMIDPEDTSVPLLHDGYLKMYLLSNPDLSRTYDVILADESQDLNGLTLALIKKQSCRKIFVGDRHQELYRFRGSDNALDDPDLDDAVDLRLTRSFRFGPATAALANIILSFKGETVPVIGAGARTKIRSTLDSDAKRPALLHRTVMGVILSALDYTAAGKKVFWIGKIDSYQISSIEDLYWFSEGRTDKVKNKRLLKEFSDWHQYLTIAEETKDREMVRAIKIINAYDDLEARLRQMRAMTVNEEDKADIILATAHRSKGLEFDNVALMDDFPDPLDPQMDHGSREDELNLLYVAATRAKYQLAVNQVVIGLMREHAYKVKMAAKQAQGV</sequence>
<feature type="domain" description="UvrD-like helicase ATP-binding" evidence="9">
    <location>
        <begin position="187"/>
        <end position="236"/>
    </location>
</feature>
<dbReference type="EC" id="5.6.2.4" evidence="7"/>
<evidence type="ECO:0000313" key="12">
    <source>
        <dbReference type="Proteomes" id="UP001148185"/>
    </source>
</evidence>
<dbReference type="GO" id="GO:0031297">
    <property type="term" value="P:replication fork processing"/>
    <property type="evidence" value="ECO:0007669"/>
    <property type="project" value="TreeGrafter"/>
</dbReference>
<dbReference type="Pfam" id="PF00580">
    <property type="entry name" value="UvrD-helicase"/>
    <property type="match status" value="1"/>
</dbReference>
<evidence type="ECO:0000256" key="6">
    <source>
        <dbReference type="ARBA" id="ARBA00034617"/>
    </source>
</evidence>
<dbReference type="Proteomes" id="UP001148185">
    <property type="component" value="Unassembled WGS sequence"/>
</dbReference>
<accession>A0A9X4BZG6</accession>
<evidence type="ECO:0000256" key="3">
    <source>
        <dbReference type="ARBA" id="ARBA00022806"/>
    </source>
</evidence>
<feature type="domain" description="UvrD-like helicase C-terminal" evidence="10">
    <location>
        <begin position="351"/>
        <end position="465"/>
    </location>
</feature>
<dbReference type="RefSeq" id="WP_103403707.1">
    <property type="nucleotide sequence ID" value="NZ_JAMDHA010000005.1"/>
</dbReference>
<dbReference type="SUPFAM" id="SSF52540">
    <property type="entry name" value="P-loop containing nucleoside triphosphate hydrolases"/>
    <property type="match status" value="1"/>
</dbReference>
<dbReference type="EMBL" id="JAMDHA010000005">
    <property type="protein sequence ID" value="MDD1007184.1"/>
    <property type="molecule type" value="Genomic_DNA"/>
</dbReference>
<dbReference type="Pfam" id="PF13361">
    <property type="entry name" value="UvrD_C"/>
    <property type="match status" value="1"/>
</dbReference>
<dbReference type="InterPro" id="IPR000212">
    <property type="entry name" value="DNA_helicase_UvrD/REP"/>
</dbReference>
<comment type="catalytic activity">
    <reaction evidence="8">
        <text>ATP + H2O = ADP + phosphate + H(+)</text>
        <dbReference type="Rhea" id="RHEA:13065"/>
        <dbReference type="ChEBI" id="CHEBI:15377"/>
        <dbReference type="ChEBI" id="CHEBI:15378"/>
        <dbReference type="ChEBI" id="CHEBI:30616"/>
        <dbReference type="ChEBI" id="CHEBI:43474"/>
        <dbReference type="ChEBI" id="CHEBI:456216"/>
        <dbReference type="EC" id="5.6.2.4"/>
    </reaction>
</comment>
<keyword evidence="2" id="KW-0378">Hydrolase</keyword>
<dbReference type="GO" id="GO:0043138">
    <property type="term" value="F:3'-5' DNA helicase activity"/>
    <property type="evidence" value="ECO:0007669"/>
    <property type="project" value="UniProtKB-EC"/>
</dbReference>
<dbReference type="GO" id="GO:0003677">
    <property type="term" value="F:DNA binding"/>
    <property type="evidence" value="ECO:0007669"/>
    <property type="project" value="InterPro"/>
</dbReference>
<evidence type="ECO:0000256" key="8">
    <source>
        <dbReference type="ARBA" id="ARBA00048988"/>
    </source>
</evidence>
<name>A0A9X4BZG6_9PSED</name>
<dbReference type="PANTHER" id="PTHR11070:SF30">
    <property type="entry name" value="F-BOX DNA HELICASE 1"/>
    <property type="match status" value="1"/>
</dbReference>
<evidence type="ECO:0000256" key="2">
    <source>
        <dbReference type="ARBA" id="ARBA00022801"/>
    </source>
</evidence>
<dbReference type="InterPro" id="IPR027417">
    <property type="entry name" value="P-loop_NTPase"/>
</dbReference>
<comment type="catalytic activity">
    <reaction evidence="6">
        <text>Couples ATP hydrolysis with the unwinding of duplex DNA by translocating in the 3'-5' direction.</text>
        <dbReference type="EC" id="5.6.2.4"/>
    </reaction>
</comment>
<dbReference type="Gene3D" id="3.40.50.300">
    <property type="entry name" value="P-loop containing nucleotide triphosphate hydrolases"/>
    <property type="match status" value="2"/>
</dbReference>
<dbReference type="GO" id="GO:0005524">
    <property type="term" value="F:ATP binding"/>
    <property type="evidence" value="ECO:0007669"/>
    <property type="project" value="UniProtKB-KW"/>
</dbReference>
<evidence type="ECO:0000256" key="1">
    <source>
        <dbReference type="ARBA" id="ARBA00022741"/>
    </source>
</evidence>
<evidence type="ECO:0000313" key="11">
    <source>
        <dbReference type="EMBL" id="MDD1007184.1"/>
    </source>
</evidence>
<keyword evidence="12" id="KW-1185">Reference proteome</keyword>
<dbReference type="InterPro" id="IPR014016">
    <property type="entry name" value="UvrD-like_ATP-bd"/>
</dbReference>
<dbReference type="GO" id="GO:0000724">
    <property type="term" value="P:double-strand break repair via homologous recombination"/>
    <property type="evidence" value="ECO:0007669"/>
    <property type="project" value="TreeGrafter"/>
</dbReference>
<protein>
    <recommendedName>
        <fullName evidence="7">DNA 3'-5' helicase</fullName>
        <ecNumber evidence="7">5.6.2.4</ecNumber>
    </recommendedName>
</protein>
<proteinExistence type="predicted"/>
<dbReference type="GO" id="GO:0016787">
    <property type="term" value="F:hydrolase activity"/>
    <property type="evidence" value="ECO:0007669"/>
    <property type="project" value="UniProtKB-KW"/>
</dbReference>
<organism evidence="11 12">
    <name type="scientific">Pseudomonas shahriarae</name>
    <dbReference type="NCBI Taxonomy" id="2745512"/>
    <lineage>
        <taxon>Bacteria</taxon>
        <taxon>Pseudomonadati</taxon>
        <taxon>Pseudomonadota</taxon>
        <taxon>Gammaproteobacteria</taxon>
        <taxon>Pseudomonadales</taxon>
        <taxon>Pseudomonadaceae</taxon>
        <taxon>Pseudomonas</taxon>
    </lineage>
</organism>